<evidence type="ECO:0000256" key="1">
    <source>
        <dbReference type="SAM" id="MobiDB-lite"/>
    </source>
</evidence>
<dbReference type="InterPro" id="IPR021474">
    <property type="entry name" value="DUF3127"/>
</dbReference>
<reference evidence="2 3" key="1">
    <citation type="submission" date="2020-10" db="EMBL/GenBank/DDBJ databases">
        <title>Connecting structure to function with the recovery of over 1000 high-quality activated sludge metagenome-assembled genomes encoding full-length rRNA genes using long-read sequencing.</title>
        <authorList>
            <person name="Singleton C.M."/>
            <person name="Petriglieri F."/>
            <person name="Kristensen J.M."/>
            <person name="Kirkegaard R.H."/>
            <person name="Michaelsen T.Y."/>
            <person name="Andersen M.H."/>
            <person name="Karst S.M."/>
            <person name="Dueholm M.S."/>
            <person name="Nielsen P.H."/>
            <person name="Albertsen M."/>
        </authorList>
    </citation>
    <scope>NUCLEOTIDE SEQUENCE [LARGE SCALE GENOMIC DNA]</scope>
    <source>
        <strain evidence="2">Ribe_18-Q3-R11-54_BAT3C.373</strain>
    </source>
</reference>
<protein>
    <submittedName>
        <fullName evidence="2">DUF3127 domain-containing protein</fullName>
    </submittedName>
</protein>
<proteinExistence type="predicted"/>
<organism evidence="2 3">
    <name type="scientific">Candidatus Defluviibacterium haderslevense</name>
    <dbReference type="NCBI Taxonomy" id="2981993"/>
    <lineage>
        <taxon>Bacteria</taxon>
        <taxon>Pseudomonadati</taxon>
        <taxon>Bacteroidota</taxon>
        <taxon>Saprospiria</taxon>
        <taxon>Saprospirales</taxon>
        <taxon>Saprospiraceae</taxon>
        <taxon>Candidatus Defluviibacterium</taxon>
    </lineage>
</organism>
<evidence type="ECO:0000313" key="3">
    <source>
        <dbReference type="Proteomes" id="UP000808349"/>
    </source>
</evidence>
<sequence length="121" mass="13694">MSFSINGKLHKKFAVESKTATFSTREFVIMTEEQYPQYIKFQLVQDRTGVIDQFQEGQQITVHFDLRGREWQEKYFTNLQAWKVEAGSAAPTATAGESVVSEGNTPDPFATSGESFDDLPF</sequence>
<accession>A0A9D7SC40</accession>
<dbReference type="AlphaFoldDB" id="A0A9D7SC40"/>
<comment type="caution">
    <text evidence="2">The sequence shown here is derived from an EMBL/GenBank/DDBJ whole genome shotgun (WGS) entry which is preliminary data.</text>
</comment>
<feature type="region of interest" description="Disordered" evidence="1">
    <location>
        <begin position="93"/>
        <end position="121"/>
    </location>
</feature>
<dbReference type="EMBL" id="JADKFW010000012">
    <property type="protein sequence ID" value="MBK9718686.1"/>
    <property type="molecule type" value="Genomic_DNA"/>
</dbReference>
<evidence type="ECO:0000313" key="2">
    <source>
        <dbReference type="EMBL" id="MBK9718686.1"/>
    </source>
</evidence>
<dbReference type="Pfam" id="PF11325">
    <property type="entry name" value="DUF3127"/>
    <property type="match status" value="1"/>
</dbReference>
<gene>
    <name evidence="2" type="ORF">IPO85_14465</name>
</gene>
<name>A0A9D7SC40_9BACT</name>
<dbReference type="Proteomes" id="UP000808349">
    <property type="component" value="Unassembled WGS sequence"/>
</dbReference>